<keyword evidence="3" id="KW-1185">Reference proteome</keyword>
<evidence type="ECO:0000313" key="2">
    <source>
        <dbReference type="EMBL" id="MFK2856957.1"/>
    </source>
</evidence>
<name>A0ABW8INZ2_9GAMM</name>
<gene>
    <name evidence="2" type="ORF">ISP18_20285</name>
</gene>
<dbReference type="InterPro" id="IPR023210">
    <property type="entry name" value="NADP_OxRdtase_dom"/>
</dbReference>
<dbReference type="RefSeq" id="WP_380011833.1">
    <property type="nucleotide sequence ID" value="NZ_JADIKI010000023.1"/>
</dbReference>
<dbReference type="Pfam" id="PF00248">
    <property type="entry name" value="Aldo_ket_red"/>
    <property type="match status" value="1"/>
</dbReference>
<dbReference type="SUPFAM" id="SSF51430">
    <property type="entry name" value="NAD(P)-linked oxidoreductase"/>
    <property type="match status" value="1"/>
</dbReference>
<dbReference type="InterPro" id="IPR020471">
    <property type="entry name" value="AKR"/>
</dbReference>
<dbReference type="PANTHER" id="PTHR43364">
    <property type="entry name" value="NADH-SPECIFIC METHYLGLYOXAL REDUCTASE-RELATED"/>
    <property type="match status" value="1"/>
</dbReference>
<accession>A0ABW8INZ2</accession>
<dbReference type="Gene3D" id="3.20.20.100">
    <property type="entry name" value="NADP-dependent oxidoreductase domain"/>
    <property type="match status" value="1"/>
</dbReference>
<sequence>MNYRLLGASGFKVPVLGFGAGMFGGKGPLFSAWGNADTEEARRLLDICLEAGVNLFDTADVYSDGASESILGEALKGRRDQATISTKLTLRAGDGPNDVGASRHHLITGVERALKRLNTDYIDLLQLHHFDAMTPVESVMRTLDDLVRAGKVRYLGASNFSGWQLMKSQGVADRYGYTRFVANQTYYSLIGRDYEWELMPLGLDQGVGAVVWSPLGWGRLTGKIRRGQPLPEGSRLHETAGFAPPVDEERLYRVVDALDEIAAETDKTVPQIALNWLLQRPTVSTVLIGARNEEQLRQNLGAIGWTLTREQVMRLDAASAVTPPYPYYPYWNGQFAERNPPAIQIA</sequence>
<reference evidence="2 3" key="1">
    <citation type="submission" date="2020-10" db="EMBL/GenBank/DDBJ databases">
        <title>Phylogeny of dyella-like bacteria.</title>
        <authorList>
            <person name="Fu J."/>
        </authorList>
    </citation>
    <scope>NUCLEOTIDE SEQUENCE [LARGE SCALE GENOMIC DNA]</scope>
    <source>
        <strain evidence="2 3">DHG40</strain>
    </source>
</reference>
<evidence type="ECO:0000313" key="3">
    <source>
        <dbReference type="Proteomes" id="UP001620409"/>
    </source>
</evidence>
<dbReference type="InterPro" id="IPR036812">
    <property type="entry name" value="NAD(P)_OxRdtase_dom_sf"/>
</dbReference>
<dbReference type="CDD" id="cd19091">
    <property type="entry name" value="AKR_PsAKR"/>
    <property type="match status" value="1"/>
</dbReference>
<comment type="caution">
    <text evidence="2">The sequence shown here is derived from an EMBL/GenBank/DDBJ whole genome shotgun (WGS) entry which is preliminary data.</text>
</comment>
<proteinExistence type="predicted"/>
<dbReference type="PRINTS" id="PR00069">
    <property type="entry name" value="ALDKETRDTASE"/>
</dbReference>
<dbReference type="PANTHER" id="PTHR43364:SF18">
    <property type="entry name" value="OXIDOREDUCTASE"/>
    <property type="match status" value="1"/>
</dbReference>
<evidence type="ECO:0000259" key="1">
    <source>
        <dbReference type="Pfam" id="PF00248"/>
    </source>
</evidence>
<dbReference type="Proteomes" id="UP001620409">
    <property type="component" value="Unassembled WGS sequence"/>
</dbReference>
<dbReference type="InterPro" id="IPR050523">
    <property type="entry name" value="AKR_Detox_Biosynth"/>
</dbReference>
<dbReference type="EMBL" id="JADIKI010000023">
    <property type="protein sequence ID" value="MFK2856957.1"/>
    <property type="molecule type" value="Genomic_DNA"/>
</dbReference>
<protein>
    <submittedName>
        <fullName evidence="2">Aldo/keto reductase</fullName>
    </submittedName>
</protein>
<organism evidence="2 3">
    <name type="scientific">Dyella humi</name>
    <dbReference type="NCBI Taxonomy" id="1770547"/>
    <lineage>
        <taxon>Bacteria</taxon>
        <taxon>Pseudomonadati</taxon>
        <taxon>Pseudomonadota</taxon>
        <taxon>Gammaproteobacteria</taxon>
        <taxon>Lysobacterales</taxon>
        <taxon>Rhodanobacteraceae</taxon>
        <taxon>Dyella</taxon>
    </lineage>
</organism>
<feature type="domain" description="NADP-dependent oxidoreductase" evidence="1">
    <location>
        <begin position="16"/>
        <end position="318"/>
    </location>
</feature>